<dbReference type="Pfam" id="PF02128">
    <property type="entry name" value="Peptidase_M36"/>
    <property type="match status" value="1"/>
</dbReference>
<keyword evidence="2" id="KW-0479">Metal-binding</keyword>
<sequence length="499" mass="54038">MFKMLGSAALVVTLALPVYSGSTELSPKMVQAQVFDAKVKADDFLKKNAEKYKLHRDLSGLTYLNTIETKAATYVRYQQTVNGAPVFTKQVTVTLDRSGNALMAVSDYTPYTKIEEAKQKLAKNDAESKAAKHLGAAAGRWAQDKNEFGYTIENGTAVPVYKVTLHAEEPFGAWEVYVHAGTGKVLKKKDLNQKVNGTGQVFMPNPIESQGSVTGLADNNDADSAALNAQLKTVTLQGLSGNGKLTGQYVNIYSKSKTSSANHVFNYTRSDNRFEDVMVYYHLDTLQRYIQSIGFNNINNRSITANVNTYKKDNSFYSPSTKELTFGTGGVDDAEDAGIIAHEYGHSIQDNQVPGFGNSAEGGAMGEGFGDFLGATYEDAAAPNSFGSACVGEWDAISYSSSNPPCLRRLDKNKVYPRDVVNQVHADGEIWSQGLYDLAGALGRDTATKLVLQSHWSLTPNATFNDGARAIKQADQLLNGGRNAAKIDSIFAARGLSTN</sequence>
<keyword evidence="6" id="KW-0482">Metalloprotease</keyword>
<dbReference type="Proteomes" id="UP000215059">
    <property type="component" value="Unassembled WGS sequence"/>
</dbReference>
<evidence type="ECO:0000256" key="3">
    <source>
        <dbReference type="ARBA" id="ARBA00022729"/>
    </source>
</evidence>
<feature type="chain" id="PRO_5038814512" evidence="7">
    <location>
        <begin position="21"/>
        <end position="499"/>
    </location>
</feature>
<feature type="signal peptide" evidence="7">
    <location>
        <begin position="1"/>
        <end position="20"/>
    </location>
</feature>
<organism evidence="10 11">
    <name type="scientific">Fictibacillus aquaticus</name>
    <dbReference type="NCBI Taxonomy" id="2021314"/>
    <lineage>
        <taxon>Bacteria</taxon>
        <taxon>Bacillati</taxon>
        <taxon>Bacillota</taxon>
        <taxon>Bacilli</taxon>
        <taxon>Bacillales</taxon>
        <taxon>Fictibacillaceae</taxon>
        <taxon>Fictibacillus</taxon>
    </lineage>
</organism>
<feature type="domain" description="PepSY" evidence="8">
    <location>
        <begin position="120"/>
        <end position="188"/>
    </location>
</feature>
<evidence type="ECO:0000256" key="2">
    <source>
        <dbReference type="ARBA" id="ARBA00022723"/>
    </source>
</evidence>
<keyword evidence="4" id="KW-0378">Hydrolase</keyword>
<evidence type="ECO:0000313" key="10">
    <source>
        <dbReference type="EMBL" id="OYD57783.1"/>
    </source>
</evidence>
<dbReference type="PANTHER" id="PTHR33794:SF1">
    <property type="entry name" value="BACILLOLYSIN"/>
    <property type="match status" value="1"/>
</dbReference>
<dbReference type="InterPro" id="IPR050728">
    <property type="entry name" value="Zinc_Metalloprotease_M4"/>
</dbReference>
<keyword evidence="11" id="KW-1185">Reference proteome</keyword>
<proteinExistence type="predicted"/>
<evidence type="ECO:0000259" key="8">
    <source>
        <dbReference type="Pfam" id="PF03413"/>
    </source>
</evidence>
<dbReference type="GO" id="GO:0006508">
    <property type="term" value="P:proteolysis"/>
    <property type="evidence" value="ECO:0007669"/>
    <property type="project" value="UniProtKB-KW"/>
</dbReference>
<evidence type="ECO:0000313" key="11">
    <source>
        <dbReference type="Proteomes" id="UP000215059"/>
    </source>
</evidence>
<comment type="caution">
    <text evidence="10">The sequence shown here is derived from an EMBL/GenBank/DDBJ whole genome shotgun (WGS) entry which is preliminary data.</text>
</comment>
<keyword evidence="3 7" id="KW-0732">Signal</keyword>
<dbReference type="SUPFAM" id="SSF55486">
    <property type="entry name" value="Metalloproteases ('zincins'), catalytic domain"/>
    <property type="match status" value="1"/>
</dbReference>
<evidence type="ECO:0000256" key="4">
    <source>
        <dbReference type="ARBA" id="ARBA00022801"/>
    </source>
</evidence>
<dbReference type="GO" id="GO:0004222">
    <property type="term" value="F:metalloendopeptidase activity"/>
    <property type="evidence" value="ECO:0007669"/>
    <property type="project" value="InterPro"/>
</dbReference>
<dbReference type="InterPro" id="IPR001842">
    <property type="entry name" value="Peptidase_M36"/>
</dbReference>
<feature type="domain" description="FTP" evidence="9">
    <location>
        <begin position="73"/>
        <end position="101"/>
    </location>
</feature>
<evidence type="ECO:0000256" key="7">
    <source>
        <dbReference type="SAM" id="SignalP"/>
    </source>
</evidence>
<dbReference type="Pfam" id="PF07504">
    <property type="entry name" value="FTP"/>
    <property type="match status" value="1"/>
</dbReference>
<evidence type="ECO:0000259" key="9">
    <source>
        <dbReference type="Pfam" id="PF07504"/>
    </source>
</evidence>
<name>A0A235F9T4_9BACL</name>
<dbReference type="InterPro" id="IPR025711">
    <property type="entry name" value="PepSY"/>
</dbReference>
<gene>
    <name evidence="10" type="ORF">CGZ90_12690</name>
</gene>
<dbReference type="GO" id="GO:0005615">
    <property type="term" value="C:extracellular space"/>
    <property type="evidence" value="ECO:0007669"/>
    <property type="project" value="InterPro"/>
</dbReference>
<dbReference type="Gene3D" id="3.10.170.10">
    <property type="match status" value="1"/>
</dbReference>
<keyword evidence="5" id="KW-0862">Zinc</keyword>
<reference evidence="10 11" key="1">
    <citation type="submission" date="2017-07" db="EMBL/GenBank/DDBJ databases">
        <title>Fictibacillus sp. nov. GDSW-R2A3 Genome sequencing and assembly.</title>
        <authorList>
            <person name="Mayilraj S."/>
        </authorList>
    </citation>
    <scope>NUCLEOTIDE SEQUENCE [LARGE SCALE GENOMIC DNA]</scope>
    <source>
        <strain evidence="10 11">GDSW-R2A3</strain>
    </source>
</reference>
<dbReference type="EMBL" id="NOII01000003">
    <property type="protein sequence ID" value="OYD57783.1"/>
    <property type="molecule type" value="Genomic_DNA"/>
</dbReference>
<dbReference type="AlphaFoldDB" id="A0A235F9T4"/>
<evidence type="ECO:0000256" key="6">
    <source>
        <dbReference type="ARBA" id="ARBA00023049"/>
    </source>
</evidence>
<dbReference type="OrthoDB" id="5289240at2"/>
<dbReference type="Pfam" id="PF03413">
    <property type="entry name" value="PepSY"/>
    <property type="match status" value="1"/>
</dbReference>
<dbReference type="GO" id="GO:0008270">
    <property type="term" value="F:zinc ion binding"/>
    <property type="evidence" value="ECO:0007669"/>
    <property type="project" value="InterPro"/>
</dbReference>
<dbReference type="InterPro" id="IPR027268">
    <property type="entry name" value="Peptidase_M4/M1_CTD_sf"/>
</dbReference>
<dbReference type="InterPro" id="IPR011096">
    <property type="entry name" value="FTP_domain"/>
</dbReference>
<accession>A0A235F9T4</accession>
<evidence type="ECO:0000256" key="5">
    <source>
        <dbReference type="ARBA" id="ARBA00022833"/>
    </source>
</evidence>
<evidence type="ECO:0000256" key="1">
    <source>
        <dbReference type="ARBA" id="ARBA00022670"/>
    </source>
</evidence>
<dbReference type="PANTHER" id="PTHR33794">
    <property type="entry name" value="BACILLOLYSIN"/>
    <property type="match status" value="1"/>
</dbReference>
<keyword evidence="1" id="KW-0645">Protease</keyword>
<protein>
    <submittedName>
        <fullName evidence="10">Peptidase M36</fullName>
    </submittedName>
</protein>
<dbReference type="Gene3D" id="1.10.390.10">
    <property type="entry name" value="Neutral Protease Domain 2"/>
    <property type="match status" value="1"/>
</dbReference>